<proteinExistence type="inferred from homology"/>
<dbReference type="GO" id="GO:0043161">
    <property type="term" value="P:proteasome-mediated ubiquitin-dependent protein catabolic process"/>
    <property type="evidence" value="ECO:0007669"/>
    <property type="project" value="TreeGrafter"/>
</dbReference>
<keyword evidence="5 10" id="KW-0479">Metal-binding</keyword>
<dbReference type="Pfam" id="PF21362">
    <property type="entry name" value="Sina_RING"/>
    <property type="match status" value="1"/>
</dbReference>
<dbReference type="Gene3D" id="2.60.210.10">
    <property type="entry name" value="Apoptosis, Tumor Necrosis Factor Receptor Associated Protein 2, Chain A"/>
    <property type="match status" value="1"/>
</dbReference>
<evidence type="ECO:0000256" key="10">
    <source>
        <dbReference type="RuleBase" id="RU201113"/>
    </source>
</evidence>
<accession>A0A6L2PG24</accession>
<evidence type="ECO:0000313" key="14">
    <source>
        <dbReference type="EMBL" id="GFG29545.1"/>
    </source>
</evidence>
<dbReference type="InterPro" id="IPR004162">
    <property type="entry name" value="SINA-like_animal"/>
</dbReference>
<keyword evidence="6 9" id="KW-0863">Zinc-finger</keyword>
<dbReference type="PROSITE" id="PS50089">
    <property type="entry name" value="ZF_RING_2"/>
    <property type="match status" value="1"/>
</dbReference>
<dbReference type="Pfam" id="PF03145">
    <property type="entry name" value="Sina_TRAF"/>
    <property type="match status" value="1"/>
</dbReference>
<evidence type="ECO:0000256" key="4">
    <source>
        <dbReference type="ARBA" id="ARBA00022679"/>
    </source>
</evidence>
<dbReference type="GO" id="GO:0008270">
    <property type="term" value="F:zinc ion binding"/>
    <property type="evidence" value="ECO:0007669"/>
    <property type="project" value="UniProtKB-KW"/>
</dbReference>
<evidence type="ECO:0000256" key="3">
    <source>
        <dbReference type="ARBA" id="ARBA00009119"/>
    </source>
</evidence>
<feature type="domain" description="SIAH-type" evidence="13">
    <location>
        <begin position="69"/>
        <end position="132"/>
    </location>
</feature>
<feature type="region of interest" description="Disordered" evidence="11">
    <location>
        <begin position="269"/>
        <end position="306"/>
    </location>
</feature>
<keyword evidence="7 10" id="KW-0833">Ubl conjugation pathway</keyword>
<dbReference type="InterPro" id="IPR013010">
    <property type="entry name" value="Znf_SIAH"/>
</dbReference>
<comment type="domain">
    <text evidence="10">The SBD domain (substrate-binding domain) mediates the interaction with substrate proteins. It is related to the TRAF family.</text>
</comment>
<sequence>MSTTKHLDEDLLKKLECPVCLEYMLSPITLCENGHNICSNCRSRVSACPSCSGRFLPVRNRALEDIAQTAKYPCKNREGGCNEIFSMDDKIEHESKCLYEKRMCPFTKLSGGSCSWAGVLSDVATHVRHDHGCQTQNSMGIFVVKLETLCASKHYMQAVFALGKLFFIVWEIKECNIHFAVFHAGSKNGAEEFTYKLSIKMHNEKISMRAICHSYLQETPTVLQPGECIVLHHGAVLKYLSKSSDLSCEIKIRRCSDSSVFRSLSKWFEEQGPPPSNRQTTALMSATKGPVQLPDNSPQPSTVQLP</sequence>
<reference evidence="15" key="1">
    <citation type="submission" date="2020-01" db="EMBL/GenBank/DDBJ databases">
        <title>Draft genome sequence of the Termite Coptotermes fromosanus.</title>
        <authorList>
            <person name="Itakura S."/>
            <person name="Yosikawa Y."/>
            <person name="Umezawa K."/>
        </authorList>
    </citation>
    <scope>NUCLEOTIDE SEQUENCE [LARGE SCALE GENOMIC DNA]</scope>
</reference>
<dbReference type="AlphaFoldDB" id="A0A6L2PG24"/>
<name>A0A6L2PG24_COPFO</name>
<evidence type="ECO:0000256" key="1">
    <source>
        <dbReference type="ARBA" id="ARBA00000900"/>
    </source>
</evidence>
<evidence type="ECO:0000256" key="8">
    <source>
        <dbReference type="ARBA" id="ARBA00022833"/>
    </source>
</evidence>
<dbReference type="PANTHER" id="PTHR45877">
    <property type="entry name" value="E3 UBIQUITIN-PROTEIN LIGASE SIAH2"/>
    <property type="match status" value="1"/>
</dbReference>
<dbReference type="Pfam" id="PF21361">
    <property type="entry name" value="Sina_ZnF"/>
    <property type="match status" value="1"/>
</dbReference>
<evidence type="ECO:0000259" key="13">
    <source>
        <dbReference type="PROSITE" id="PS51081"/>
    </source>
</evidence>
<dbReference type="EC" id="2.3.2.27" evidence="10"/>
<evidence type="ECO:0000256" key="2">
    <source>
        <dbReference type="ARBA" id="ARBA00004906"/>
    </source>
</evidence>
<comment type="catalytic activity">
    <reaction evidence="1 10">
        <text>S-ubiquitinyl-[E2 ubiquitin-conjugating enzyme]-L-cysteine + [acceptor protein]-L-lysine = [E2 ubiquitin-conjugating enzyme]-L-cysteine + N(6)-ubiquitinyl-[acceptor protein]-L-lysine.</text>
        <dbReference type="EC" id="2.3.2.27"/>
    </reaction>
</comment>
<feature type="domain" description="RING-type" evidence="12">
    <location>
        <begin position="17"/>
        <end position="52"/>
    </location>
</feature>
<evidence type="ECO:0000256" key="11">
    <source>
        <dbReference type="SAM" id="MobiDB-lite"/>
    </source>
</evidence>
<comment type="pathway">
    <text evidence="2 10">Protein modification; protein ubiquitination.</text>
</comment>
<keyword evidence="8 10" id="KW-0862">Zinc</keyword>
<dbReference type="OrthoDB" id="4788989at2759"/>
<dbReference type="InterPro" id="IPR001841">
    <property type="entry name" value="Znf_RING"/>
</dbReference>
<evidence type="ECO:0000313" key="15">
    <source>
        <dbReference type="Proteomes" id="UP000502823"/>
    </source>
</evidence>
<dbReference type="GO" id="GO:0031624">
    <property type="term" value="F:ubiquitin conjugating enzyme binding"/>
    <property type="evidence" value="ECO:0007669"/>
    <property type="project" value="TreeGrafter"/>
</dbReference>
<evidence type="ECO:0000256" key="6">
    <source>
        <dbReference type="ARBA" id="ARBA00022771"/>
    </source>
</evidence>
<keyword evidence="15" id="KW-1185">Reference proteome</keyword>
<dbReference type="InterPro" id="IPR018121">
    <property type="entry name" value="7-in-absentia-prot_TRAF-dom"/>
</dbReference>
<dbReference type="GO" id="GO:0061630">
    <property type="term" value="F:ubiquitin protein ligase activity"/>
    <property type="evidence" value="ECO:0007669"/>
    <property type="project" value="UniProtKB-EC"/>
</dbReference>
<dbReference type="SUPFAM" id="SSF57850">
    <property type="entry name" value="RING/U-box"/>
    <property type="match status" value="1"/>
</dbReference>
<dbReference type="FunFam" id="3.30.40.10:FF:000041">
    <property type="entry name" value="E3 ubiquitin-protein ligase SINAT3"/>
    <property type="match status" value="1"/>
</dbReference>
<dbReference type="InterPro" id="IPR049548">
    <property type="entry name" value="Sina-like_RING"/>
</dbReference>
<comment type="caution">
    <text evidence="14">The sequence shown here is derived from an EMBL/GenBank/DDBJ whole genome shotgun (WGS) entry which is preliminary data.</text>
</comment>
<evidence type="ECO:0000256" key="9">
    <source>
        <dbReference type="PROSITE-ProRule" id="PRU00455"/>
    </source>
</evidence>
<dbReference type="PANTHER" id="PTHR45877:SF2">
    <property type="entry name" value="E3 UBIQUITIN-PROTEIN LIGASE SINA-RELATED"/>
    <property type="match status" value="1"/>
</dbReference>
<dbReference type="InterPro" id="IPR013083">
    <property type="entry name" value="Znf_RING/FYVE/PHD"/>
</dbReference>
<organism evidence="14 15">
    <name type="scientific">Coptotermes formosanus</name>
    <name type="common">Formosan subterranean termite</name>
    <dbReference type="NCBI Taxonomy" id="36987"/>
    <lineage>
        <taxon>Eukaryota</taxon>
        <taxon>Metazoa</taxon>
        <taxon>Ecdysozoa</taxon>
        <taxon>Arthropoda</taxon>
        <taxon>Hexapoda</taxon>
        <taxon>Insecta</taxon>
        <taxon>Pterygota</taxon>
        <taxon>Neoptera</taxon>
        <taxon>Polyneoptera</taxon>
        <taxon>Dictyoptera</taxon>
        <taxon>Blattodea</taxon>
        <taxon>Blattoidea</taxon>
        <taxon>Termitoidae</taxon>
        <taxon>Rhinotermitidae</taxon>
        <taxon>Coptotermes</taxon>
    </lineage>
</organism>
<dbReference type="GO" id="GO:0005737">
    <property type="term" value="C:cytoplasm"/>
    <property type="evidence" value="ECO:0007669"/>
    <property type="project" value="InterPro"/>
</dbReference>
<evidence type="ECO:0000256" key="5">
    <source>
        <dbReference type="ARBA" id="ARBA00022723"/>
    </source>
</evidence>
<comment type="similarity">
    <text evidence="3 10">Belongs to the SINA (Seven in absentia) family.</text>
</comment>
<comment type="domain">
    <text evidence="10">The RING-type zinc finger domain is essential for ubiquitin ligase activity.</text>
</comment>
<dbReference type="EMBL" id="BLKM01010241">
    <property type="protein sequence ID" value="GFG29545.1"/>
    <property type="molecule type" value="Genomic_DNA"/>
</dbReference>
<dbReference type="Gene3D" id="3.30.40.10">
    <property type="entry name" value="Zinc/RING finger domain, C3HC4 (zinc finger)"/>
    <property type="match status" value="2"/>
</dbReference>
<dbReference type="SUPFAM" id="SSF49599">
    <property type="entry name" value="TRAF domain-like"/>
    <property type="match status" value="1"/>
</dbReference>
<comment type="function">
    <text evidence="10">E3 ubiquitin-protein ligase that mediates ubiquitination and subsequent proteasomal degradation of target proteins. E3 ubiquitin ligases accept ubiquitin from an E2 ubiquitin-conjugating enzyme in the form of a thioester and then directly transfers the ubiquitin to targeted substrates.</text>
</comment>
<dbReference type="UniPathway" id="UPA00143"/>
<dbReference type="PROSITE" id="PS51081">
    <property type="entry name" value="ZF_SIAH"/>
    <property type="match status" value="1"/>
</dbReference>
<dbReference type="InterPro" id="IPR008974">
    <property type="entry name" value="TRAF-like"/>
</dbReference>
<protein>
    <recommendedName>
        <fullName evidence="10">E3 ubiquitin-protein ligase</fullName>
        <ecNumber evidence="10">2.3.2.27</ecNumber>
    </recommendedName>
</protein>
<keyword evidence="4" id="KW-0808">Transferase</keyword>
<dbReference type="GO" id="GO:0016567">
    <property type="term" value="P:protein ubiquitination"/>
    <property type="evidence" value="ECO:0007669"/>
    <property type="project" value="UniProtKB-UniPathway"/>
</dbReference>
<dbReference type="InParanoid" id="A0A6L2PG24"/>
<gene>
    <name evidence="14" type="ORF">Cfor_03122</name>
</gene>
<dbReference type="Proteomes" id="UP000502823">
    <property type="component" value="Unassembled WGS sequence"/>
</dbReference>
<evidence type="ECO:0000259" key="12">
    <source>
        <dbReference type="PROSITE" id="PS50089"/>
    </source>
</evidence>
<evidence type="ECO:0000256" key="7">
    <source>
        <dbReference type="ARBA" id="ARBA00022786"/>
    </source>
</evidence>
<feature type="compositionally biased region" description="Polar residues" evidence="11">
    <location>
        <begin position="294"/>
        <end position="306"/>
    </location>
</feature>